<proteinExistence type="predicted"/>
<reference evidence="1 2" key="1">
    <citation type="submission" date="2024-06" db="EMBL/GenBank/DDBJ databases">
        <title>Genomic Encyclopedia of Type Strains, Phase IV (KMG-IV): sequencing the most valuable type-strain genomes for metagenomic binning, comparative biology and taxonomic classification.</title>
        <authorList>
            <person name="Goeker M."/>
        </authorList>
    </citation>
    <scope>NUCLEOTIDE SEQUENCE [LARGE SCALE GENOMIC DNA]</scope>
    <source>
        <strain evidence="1 2">DSM 105042</strain>
    </source>
</reference>
<sequence length="64" mass="7107">MIWISKKLATAPEGGPATGTYADGLFPALAVRELTNSQGRTFRHSYGEDYALARKRELPQVELR</sequence>
<evidence type="ECO:0000313" key="2">
    <source>
        <dbReference type="Proteomes" id="UP001549031"/>
    </source>
</evidence>
<keyword evidence="2" id="KW-1185">Reference proteome</keyword>
<dbReference type="EMBL" id="JBEPLJ010000007">
    <property type="protein sequence ID" value="MET3585892.1"/>
    <property type="molecule type" value="Genomic_DNA"/>
</dbReference>
<name>A0ABV2H6J6_9HYPH</name>
<evidence type="ECO:0000313" key="1">
    <source>
        <dbReference type="EMBL" id="MET3585892.1"/>
    </source>
</evidence>
<comment type="caution">
    <text evidence="1">The sequence shown here is derived from an EMBL/GenBank/DDBJ whole genome shotgun (WGS) entry which is preliminary data.</text>
</comment>
<accession>A0ABV2H6J6</accession>
<dbReference type="RefSeq" id="WP_247243982.1">
    <property type="nucleotide sequence ID" value="NZ_JALJRA010000007.1"/>
</dbReference>
<organism evidence="1 2">
    <name type="scientific">Pseudorhizobium tarimense</name>
    <dbReference type="NCBI Taxonomy" id="1079109"/>
    <lineage>
        <taxon>Bacteria</taxon>
        <taxon>Pseudomonadati</taxon>
        <taxon>Pseudomonadota</taxon>
        <taxon>Alphaproteobacteria</taxon>
        <taxon>Hyphomicrobiales</taxon>
        <taxon>Rhizobiaceae</taxon>
        <taxon>Rhizobium/Agrobacterium group</taxon>
        <taxon>Pseudorhizobium</taxon>
    </lineage>
</organism>
<protein>
    <submittedName>
        <fullName evidence="1">Uncharacterized protein</fullName>
    </submittedName>
</protein>
<dbReference type="Proteomes" id="UP001549031">
    <property type="component" value="Unassembled WGS sequence"/>
</dbReference>
<gene>
    <name evidence="1" type="ORF">ABID21_002007</name>
</gene>